<sequence length="100" mass="10287">MDPERVTLAVRVRPGASRTRVGGRYGDGPDAPLVVAVSARAVDGAATDAVLRAVAAALGVRPHQVSLLRGATSRDKLLEIRQPPADLTARIAVLGAGTAR</sequence>
<dbReference type="SUPFAM" id="SSF69786">
    <property type="entry name" value="YggU-like"/>
    <property type="match status" value="1"/>
</dbReference>
<dbReference type="HAMAP" id="MF_00634">
    <property type="entry name" value="UPF0235"/>
    <property type="match status" value="1"/>
</dbReference>
<evidence type="ECO:0000256" key="1">
    <source>
        <dbReference type="ARBA" id="ARBA00010364"/>
    </source>
</evidence>
<evidence type="ECO:0000313" key="3">
    <source>
        <dbReference type="EMBL" id="MFC6238704.1"/>
    </source>
</evidence>
<dbReference type="EMBL" id="JBHSTI010000008">
    <property type="protein sequence ID" value="MFC6238704.1"/>
    <property type="molecule type" value="Genomic_DNA"/>
</dbReference>
<dbReference type="Pfam" id="PF02594">
    <property type="entry name" value="DUF167"/>
    <property type="match status" value="1"/>
</dbReference>
<comment type="caution">
    <text evidence="3">The sequence shown here is derived from an EMBL/GenBank/DDBJ whole genome shotgun (WGS) entry which is preliminary data.</text>
</comment>
<gene>
    <name evidence="3" type="ORF">ACFQGU_12520</name>
</gene>
<dbReference type="NCBIfam" id="TIGR00251">
    <property type="entry name" value="DUF167 family protein"/>
    <property type="match status" value="1"/>
</dbReference>
<comment type="similarity">
    <text evidence="1 2">Belongs to the UPF0235 family.</text>
</comment>
<keyword evidence="4" id="KW-1185">Reference proteome</keyword>
<evidence type="ECO:0000313" key="4">
    <source>
        <dbReference type="Proteomes" id="UP001596138"/>
    </source>
</evidence>
<dbReference type="RefSeq" id="WP_386767145.1">
    <property type="nucleotide sequence ID" value="NZ_JBHSTI010000008.1"/>
</dbReference>
<proteinExistence type="inferred from homology"/>
<dbReference type="PANTHER" id="PTHR13420:SF7">
    <property type="entry name" value="UPF0235 PROTEIN C15ORF40"/>
    <property type="match status" value="1"/>
</dbReference>
<accession>A0ABW1T330</accession>
<dbReference type="SMART" id="SM01152">
    <property type="entry name" value="DUF167"/>
    <property type="match status" value="1"/>
</dbReference>
<name>A0ABW1T330_9ACTN</name>
<reference evidence="4" key="1">
    <citation type="journal article" date="2019" name="Int. J. Syst. Evol. Microbiol.">
        <title>The Global Catalogue of Microorganisms (GCM) 10K type strain sequencing project: providing services to taxonomists for standard genome sequencing and annotation.</title>
        <authorList>
            <consortium name="The Broad Institute Genomics Platform"/>
            <consortium name="The Broad Institute Genome Sequencing Center for Infectious Disease"/>
            <person name="Wu L."/>
            <person name="Ma J."/>
        </authorList>
    </citation>
    <scope>NUCLEOTIDE SEQUENCE [LARGE SCALE GENOMIC DNA]</scope>
    <source>
        <strain evidence="4">CGMCC 4.7317</strain>
    </source>
</reference>
<dbReference type="InterPro" id="IPR036591">
    <property type="entry name" value="YggU-like_sf"/>
</dbReference>
<evidence type="ECO:0000256" key="2">
    <source>
        <dbReference type="HAMAP-Rule" id="MF_00634"/>
    </source>
</evidence>
<dbReference type="Proteomes" id="UP001596138">
    <property type="component" value="Unassembled WGS sequence"/>
</dbReference>
<dbReference type="PANTHER" id="PTHR13420">
    <property type="entry name" value="UPF0235 PROTEIN C15ORF40"/>
    <property type="match status" value="1"/>
</dbReference>
<protein>
    <recommendedName>
        <fullName evidence="2">UPF0235 protein ACFQGU_12520</fullName>
    </recommendedName>
</protein>
<dbReference type="InterPro" id="IPR003746">
    <property type="entry name" value="DUF167"/>
</dbReference>
<dbReference type="Gene3D" id="3.30.1200.10">
    <property type="entry name" value="YggU-like"/>
    <property type="match status" value="1"/>
</dbReference>
<organism evidence="3 4">
    <name type="scientific">Longivirga aurantiaca</name>
    <dbReference type="NCBI Taxonomy" id="1837743"/>
    <lineage>
        <taxon>Bacteria</taxon>
        <taxon>Bacillati</taxon>
        <taxon>Actinomycetota</taxon>
        <taxon>Actinomycetes</taxon>
        <taxon>Sporichthyales</taxon>
        <taxon>Sporichthyaceae</taxon>
        <taxon>Longivirga</taxon>
    </lineage>
</organism>